<evidence type="ECO:0000313" key="4">
    <source>
        <dbReference type="EMBL" id="NUB42826.1"/>
    </source>
</evidence>
<dbReference type="SUPFAM" id="SSF55729">
    <property type="entry name" value="Acyl-CoA N-acyltransferases (Nat)"/>
    <property type="match status" value="1"/>
</dbReference>
<evidence type="ECO:0000313" key="5">
    <source>
        <dbReference type="Proteomes" id="UP000484076"/>
    </source>
</evidence>
<dbReference type="PROSITE" id="PS51186">
    <property type="entry name" value="GNAT"/>
    <property type="match status" value="1"/>
</dbReference>
<dbReference type="PANTHER" id="PTHR43877">
    <property type="entry name" value="AMINOALKYLPHOSPHONATE N-ACETYLTRANSFERASE-RELATED-RELATED"/>
    <property type="match status" value="1"/>
</dbReference>
<dbReference type="CDD" id="cd04301">
    <property type="entry name" value="NAT_SF"/>
    <property type="match status" value="1"/>
</dbReference>
<evidence type="ECO:0000259" key="3">
    <source>
        <dbReference type="PROSITE" id="PS51186"/>
    </source>
</evidence>
<gene>
    <name evidence="4" type="ORF">GEU84_000375</name>
</gene>
<dbReference type="Pfam" id="PF00583">
    <property type="entry name" value="Acetyltransf_1"/>
    <property type="match status" value="1"/>
</dbReference>
<dbReference type="Proteomes" id="UP000484076">
    <property type="component" value="Unassembled WGS sequence"/>
</dbReference>
<name>A0A8X8H4L1_9RHOB</name>
<comment type="caution">
    <text evidence="4">The sequence shown here is derived from an EMBL/GenBank/DDBJ whole genome shotgun (WGS) entry which is preliminary data.</text>
</comment>
<dbReference type="InterPro" id="IPR000182">
    <property type="entry name" value="GNAT_dom"/>
</dbReference>
<sequence length="152" mass="16576">MTDAGNLTIRPLVAGDEAAWRGLWQAYLAFYGTTRPPEVFAATFARLTSGSAHEFRGLIAEQGGQPVGLAHYLFHRTCWETGDLCYLQDLYAVPAARGMGVGRALIEAVYAAADAHGAANVYWLTAADNATAQRLYDRMAVKTPFIEYNRTA</sequence>
<feature type="domain" description="N-acetyltransferase" evidence="3">
    <location>
        <begin position="7"/>
        <end position="152"/>
    </location>
</feature>
<dbReference type="RefSeq" id="WP_152823527.1">
    <property type="nucleotide sequence ID" value="NZ_WHUT02000001.1"/>
</dbReference>
<evidence type="ECO:0000256" key="2">
    <source>
        <dbReference type="ARBA" id="ARBA00023315"/>
    </source>
</evidence>
<reference evidence="4" key="1">
    <citation type="submission" date="2020-05" db="EMBL/GenBank/DDBJ databases">
        <title>Fertoebacter nigrum gen. nov., sp. nov., a new member of the family Rhodobacteraceae.</title>
        <authorList>
            <person name="Szuroczki S."/>
            <person name="Abbaszade G."/>
            <person name="Buni D."/>
            <person name="Schumann P."/>
            <person name="Toth E."/>
        </authorList>
    </citation>
    <scope>NUCLEOTIDE SEQUENCE</scope>
    <source>
        <strain evidence="4">RG-N-1a</strain>
    </source>
</reference>
<dbReference type="Gene3D" id="3.40.630.30">
    <property type="match status" value="1"/>
</dbReference>
<evidence type="ECO:0000256" key="1">
    <source>
        <dbReference type="ARBA" id="ARBA00022679"/>
    </source>
</evidence>
<accession>A0A8X8H4L1</accession>
<organism evidence="4 5">
    <name type="scientific">Fertoeibacter niger</name>
    <dbReference type="NCBI Taxonomy" id="2656921"/>
    <lineage>
        <taxon>Bacteria</taxon>
        <taxon>Pseudomonadati</taxon>
        <taxon>Pseudomonadota</taxon>
        <taxon>Alphaproteobacteria</taxon>
        <taxon>Rhodobacterales</taxon>
        <taxon>Paracoccaceae</taxon>
        <taxon>Fertoeibacter</taxon>
    </lineage>
</organism>
<dbReference type="AlphaFoldDB" id="A0A8X8H4L1"/>
<dbReference type="InterPro" id="IPR050832">
    <property type="entry name" value="Bact_Acetyltransf"/>
</dbReference>
<dbReference type="InterPro" id="IPR016181">
    <property type="entry name" value="Acyl_CoA_acyltransferase"/>
</dbReference>
<dbReference type="GO" id="GO:0016747">
    <property type="term" value="F:acyltransferase activity, transferring groups other than amino-acyl groups"/>
    <property type="evidence" value="ECO:0007669"/>
    <property type="project" value="InterPro"/>
</dbReference>
<proteinExistence type="predicted"/>
<keyword evidence="2" id="KW-0012">Acyltransferase</keyword>
<keyword evidence="1" id="KW-0808">Transferase</keyword>
<protein>
    <submittedName>
        <fullName evidence="4">GNAT family N-acetyltransferase</fullName>
    </submittedName>
</protein>
<dbReference type="EMBL" id="WHUT02000001">
    <property type="protein sequence ID" value="NUB42826.1"/>
    <property type="molecule type" value="Genomic_DNA"/>
</dbReference>
<keyword evidence="5" id="KW-1185">Reference proteome</keyword>
<dbReference type="PANTHER" id="PTHR43877:SF1">
    <property type="entry name" value="ACETYLTRANSFERASE"/>
    <property type="match status" value="1"/>
</dbReference>